<feature type="transmembrane region" description="Helical" evidence="1">
    <location>
        <begin position="148"/>
        <end position="166"/>
    </location>
</feature>
<keyword evidence="3" id="KW-1185">Reference proteome</keyword>
<evidence type="ECO:0000256" key="1">
    <source>
        <dbReference type="SAM" id="Phobius"/>
    </source>
</evidence>
<reference evidence="2 3" key="1">
    <citation type="submission" date="2020-02" db="EMBL/GenBank/DDBJ databases">
        <authorList>
            <person name="Zheng R.K."/>
            <person name="Sun C.M."/>
        </authorList>
    </citation>
    <scope>NUCLEOTIDE SEQUENCE [LARGE SCALE GENOMIC DNA]</scope>
    <source>
        <strain evidence="3">rifampicinis</strain>
    </source>
</reference>
<name>A0A7S8E9L5_9CHLR</name>
<protein>
    <submittedName>
        <fullName evidence="2">Uncharacterized protein</fullName>
    </submittedName>
</protein>
<dbReference type="KEGG" id="pmet:G4Y79_00635"/>
<keyword evidence="1" id="KW-0812">Transmembrane</keyword>
<keyword evidence="1" id="KW-1133">Transmembrane helix</keyword>
<evidence type="ECO:0000313" key="3">
    <source>
        <dbReference type="Proteomes" id="UP000594468"/>
    </source>
</evidence>
<dbReference type="Proteomes" id="UP000594468">
    <property type="component" value="Chromosome"/>
</dbReference>
<feature type="transmembrane region" description="Helical" evidence="1">
    <location>
        <begin position="82"/>
        <end position="108"/>
    </location>
</feature>
<organism evidence="2 3">
    <name type="scientific">Phototrophicus methaneseepsis</name>
    <dbReference type="NCBI Taxonomy" id="2710758"/>
    <lineage>
        <taxon>Bacteria</taxon>
        <taxon>Bacillati</taxon>
        <taxon>Chloroflexota</taxon>
        <taxon>Candidatus Thermofontia</taxon>
        <taxon>Phototrophicales</taxon>
        <taxon>Phototrophicaceae</taxon>
        <taxon>Phototrophicus</taxon>
    </lineage>
</organism>
<dbReference type="AlphaFoldDB" id="A0A7S8E9L5"/>
<keyword evidence="1" id="KW-0472">Membrane</keyword>
<accession>A0A7S8E9L5</accession>
<evidence type="ECO:0000313" key="2">
    <source>
        <dbReference type="EMBL" id="QPC82911.1"/>
    </source>
</evidence>
<sequence length="229" mass="25533">MIKRKSTNHVHFLFDWVRTMLLAQWGGIISFIAVAFITELFIGPSAMLFALLGGIVFAATVGQAQQNLLQDYTDADFEGWTLFSAMGGGLSALPVAISFGSFSFIFYLAGLEGIAHLFPSILPQVALSIFTLMSLLHWFKLREHVDHAWLWVLANVVGALMFIPFVQGSGIVSMLVMLTLAMLAQNIVTGVTMLFLFLEDSHPDDGLPDEDRYARAYVELYTRDERPYE</sequence>
<feature type="transmembrane region" description="Helical" evidence="1">
    <location>
        <begin position="41"/>
        <end position="61"/>
    </location>
</feature>
<feature type="transmembrane region" description="Helical" evidence="1">
    <location>
        <begin position="12"/>
        <end position="35"/>
    </location>
</feature>
<gene>
    <name evidence="2" type="ORF">G4Y79_00635</name>
</gene>
<dbReference type="RefSeq" id="WP_195170980.1">
    <property type="nucleotide sequence ID" value="NZ_CP062983.1"/>
</dbReference>
<dbReference type="EMBL" id="CP062983">
    <property type="protein sequence ID" value="QPC82911.1"/>
    <property type="molecule type" value="Genomic_DNA"/>
</dbReference>
<proteinExistence type="predicted"/>
<feature type="transmembrane region" description="Helical" evidence="1">
    <location>
        <begin position="172"/>
        <end position="198"/>
    </location>
</feature>
<feature type="transmembrane region" description="Helical" evidence="1">
    <location>
        <begin position="114"/>
        <end position="136"/>
    </location>
</feature>